<keyword evidence="5" id="KW-1185">Reference proteome</keyword>
<dbReference type="InterPro" id="IPR022548">
    <property type="entry name" value="DUF2846"/>
</dbReference>
<keyword evidence="2" id="KW-0732">Signal</keyword>
<feature type="chain" id="PRO_5045598863" evidence="2">
    <location>
        <begin position="20"/>
        <end position="137"/>
    </location>
</feature>
<dbReference type="Proteomes" id="UP000618931">
    <property type="component" value="Unassembled WGS sequence"/>
</dbReference>
<sequence length="137" mass="15214">MKASVLVLAWLLLSSGAPAPEPPQTNQARLVIYRLREFGGSTYDIKVNDQKAGALPTNRYLQLDVPPGSVKIESVRDYFSDNQTVRLDARPGRTYYVKAVEEMDFLTSALLLAPVREEQGQRETHGLKPAANKSRAN</sequence>
<evidence type="ECO:0000259" key="3">
    <source>
        <dbReference type="Pfam" id="PF11008"/>
    </source>
</evidence>
<evidence type="ECO:0000256" key="2">
    <source>
        <dbReference type="SAM" id="SignalP"/>
    </source>
</evidence>
<name>A0ABS0HZ14_9BACT</name>
<reference evidence="4 5" key="1">
    <citation type="submission" date="2020-11" db="EMBL/GenBank/DDBJ databases">
        <authorList>
            <person name="Kim M.K."/>
        </authorList>
    </citation>
    <scope>NUCLEOTIDE SEQUENCE [LARGE SCALE GENOMIC DNA]</scope>
    <source>
        <strain evidence="4 5">BT662</strain>
    </source>
</reference>
<accession>A0ABS0HZ14</accession>
<feature type="domain" description="DUF2846" evidence="3">
    <location>
        <begin position="25"/>
        <end position="103"/>
    </location>
</feature>
<protein>
    <submittedName>
        <fullName evidence="4">DUF2846 domain-containing protein</fullName>
    </submittedName>
</protein>
<gene>
    <name evidence="4" type="ORF">I2H31_01195</name>
</gene>
<comment type="caution">
    <text evidence="4">The sequence shown here is derived from an EMBL/GenBank/DDBJ whole genome shotgun (WGS) entry which is preliminary data.</text>
</comment>
<feature type="region of interest" description="Disordered" evidence="1">
    <location>
        <begin position="117"/>
        <end position="137"/>
    </location>
</feature>
<dbReference type="Pfam" id="PF11008">
    <property type="entry name" value="DUF2846"/>
    <property type="match status" value="1"/>
</dbReference>
<evidence type="ECO:0000313" key="5">
    <source>
        <dbReference type="Proteomes" id="UP000618931"/>
    </source>
</evidence>
<feature type="signal peptide" evidence="2">
    <location>
        <begin position="1"/>
        <end position="19"/>
    </location>
</feature>
<feature type="compositionally biased region" description="Basic and acidic residues" evidence="1">
    <location>
        <begin position="117"/>
        <end position="126"/>
    </location>
</feature>
<proteinExistence type="predicted"/>
<dbReference type="RefSeq" id="WP_196291171.1">
    <property type="nucleotide sequence ID" value="NZ_JADQDM010000001.1"/>
</dbReference>
<organism evidence="4 5">
    <name type="scientific">Hymenobacter ruricola</name>
    <dbReference type="NCBI Taxonomy" id="2791023"/>
    <lineage>
        <taxon>Bacteria</taxon>
        <taxon>Pseudomonadati</taxon>
        <taxon>Bacteroidota</taxon>
        <taxon>Cytophagia</taxon>
        <taxon>Cytophagales</taxon>
        <taxon>Hymenobacteraceae</taxon>
        <taxon>Hymenobacter</taxon>
    </lineage>
</organism>
<evidence type="ECO:0000256" key="1">
    <source>
        <dbReference type="SAM" id="MobiDB-lite"/>
    </source>
</evidence>
<dbReference type="EMBL" id="JADQDM010000001">
    <property type="protein sequence ID" value="MBF9219703.1"/>
    <property type="molecule type" value="Genomic_DNA"/>
</dbReference>
<evidence type="ECO:0000313" key="4">
    <source>
        <dbReference type="EMBL" id="MBF9219703.1"/>
    </source>
</evidence>